<evidence type="ECO:0000313" key="2">
    <source>
        <dbReference type="Ensembl" id="ENSPSTP00000001630.1"/>
    </source>
</evidence>
<dbReference type="Gene3D" id="2.60.40.150">
    <property type="entry name" value="C2 domain"/>
    <property type="match status" value="1"/>
</dbReference>
<reference evidence="2" key="2">
    <citation type="submission" date="2025-09" db="UniProtKB">
        <authorList>
            <consortium name="Ensembl"/>
        </authorList>
    </citation>
    <scope>IDENTIFICATION</scope>
</reference>
<dbReference type="GO" id="GO:0005886">
    <property type="term" value="C:plasma membrane"/>
    <property type="evidence" value="ECO:0007669"/>
    <property type="project" value="TreeGrafter"/>
</dbReference>
<keyword evidence="3" id="KW-1185">Reference proteome</keyword>
<dbReference type="Pfam" id="PF00168">
    <property type="entry name" value="C2"/>
    <property type="match status" value="1"/>
</dbReference>
<dbReference type="PANTHER" id="PTHR10857:SF2">
    <property type="entry name" value="COPINE-1"/>
    <property type="match status" value="1"/>
</dbReference>
<dbReference type="InterPro" id="IPR035892">
    <property type="entry name" value="C2_domain_sf"/>
</dbReference>
<dbReference type="PROSITE" id="PS50004">
    <property type="entry name" value="C2"/>
    <property type="match status" value="1"/>
</dbReference>
<evidence type="ECO:0000259" key="1">
    <source>
        <dbReference type="PROSITE" id="PS50004"/>
    </source>
</evidence>
<dbReference type="GO" id="GO:1903265">
    <property type="term" value="P:positive regulation of tumor necrosis factor-mediated signaling pathway"/>
    <property type="evidence" value="ECO:0007669"/>
    <property type="project" value="TreeGrafter"/>
</dbReference>
<dbReference type="AlphaFoldDB" id="A0A8C9L2K3"/>
<dbReference type="GO" id="GO:0043122">
    <property type="term" value="P:regulation of canonical NF-kappaB signal transduction"/>
    <property type="evidence" value="ECO:0007669"/>
    <property type="project" value="TreeGrafter"/>
</dbReference>
<dbReference type="Ensembl" id="ENSPSTT00000001725.1">
    <property type="protein sequence ID" value="ENSPSTP00000001630.1"/>
    <property type="gene ID" value="ENSPSTG00000001279.1"/>
</dbReference>
<dbReference type="SUPFAM" id="SSF49562">
    <property type="entry name" value="C2 domain (Calcium/lipid-binding domain, CaLB)"/>
    <property type="match status" value="1"/>
</dbReference>
<sequence>RGRGREAESPAAPGGMAQCVSRVQLSVICRRLLDRDVGSKSDPLCVLLQDVGGCWAELDRTERIKNCQDPEFSKKLLVDYYFEKVQKLKFGVYDIDNKSAELSDDDFLGGMECTLGQVCEG</sequence>
<evidence type="ECO:0000313" key="3">
    <source>
        <dbReference type="Proteomes" id="UP000694428"/>
    </source>
</evidence>
<dbReference type="PANTHER" id="PTHR10857">
    <property type="entry name" value="COPINE"/>
    <property type="match status" value="1"/>
</dbReference>
<reference evidence="2" key="1">
    <citation type="submission" date="2025-08" db="UniProtKB">
        <authorList>
            <consortium name="Ensembl"/>
        </authorList>
    </citation>
    <scope>IDENTIFICATION</scope>
</reference>
<dbReference type="InterPro" id="IPR045052">
    <property type="entry name" value="Copine"/>
</dbReference>
<protein>
    <recommendedName>
        <fullName evidence="1">C2 domain-containing protein</fullName>
    </recommendedName>
</protein>
<dbReference type="GO" id="GO:0005544">
    <property type="term" value="F:calcium-dependent phospholipid binding"/>
    <property type="evidence" value="ECO:0007669"/>
    <property type="project" value="InterPro"/>
</dbReference>
<dbReference type="InterPro" id="IPR000008">
    <property type="entry name" value="C2_dom"/>
</dbReference>
<dbReference type="FunFam" id="2.60.40.150:FF:000099">
    <property type="entry name" value="Copine 3"/>
    <property type="match status" value="1"/>
</dbReference>
<dbReference type="CDD" id="cd04048">
    <property type="entry name" value="C2A_Copine"/>
    <property type="match status" value="1"/>
</dbReference>
<proteinExistence type="predicted"/>
<dbReference type="GO" id="GO:0071277">
    <property type="term" value="P:cellular response to calcium ion"/>
    <property type="evidence" value="ECO:0007669"/>
    <property type="project" value="TreeGrafter"/>
</dbReference>
<dbReference type="Proteomes" id="UP000694428">
    <property type="component" value="Unplaced"/>
</dbReference>
<feature type="domain" description="C2" evidence="1">
    <location>
        <begin position="2"/>
        <end position="121"/>
    </location>
</feature>
<name>A0A8C9L2K3_PAVCR</name>
<organism evidence="2 3">
    <name type="scientific">Pavo cristatus</name>
    <name type="common">Indian peafowl</name>
    <name type="synonym">Blue peafowl</name>
    <dbReference type="NCBI Taxonomy" id="9049"/>
    <lineage>
        <taxon>Eukaryota</taxon>
        <taxon>Metazoa</taxon>
        <taxon>Chordata</taxon>
        <taxon>Craniata</taxon>
        <taxon>Vertebrata</taxon>
        <taxon>Euteleostomi</taxon>
        <taxon>Archelosauria</taxon>
        <taxon>Archosauria</taxon>
        <taxon>Dinosauria</taxon>
        <taxon>Saurischia</taxon>
        <taxon>Theropoda</taxon>
        <taxon>Coelurosauria</taxon>
        <taxon>Aves</taxon>
        <taxon>Neognathae</taxon>
        <taxon>Galloanserae</taxon>
        <taxon>Galliformes</taxon>
        <taxon>Phasianidae</taxon>
        <taxon>Phasianinae</taxon>
        <taxon>Pavo</taxon>
    </lineage>
</organism>
<accession>A0A8C9L2K3</accession>